<feature type="domain" description="Helix-turn-helix" evidence="1">
    <location>
        <begin position="5"/>
        <end position="41"/>
    </location>
</feature>
<dbReference type="EMBL" id="JAAHFQ010001230">
    <property type="protein sequence ID" value="NER32413.1"/>
    <property type="molecule type" value="Genomic_DNA"/>
</dbReference>
<organism evidence="2">
    <name type="scientific">Symploca sp. SIO1C4</name>
    <dbReference type="NCBI Taxonomy" id="2607765"/>
    <lineage>
        <taxon>Bacteria</taxon>
        <taxon>Bacillati</taxon>
        <taxon>Cyanobacteriota</taxon>
        <taxon>Cyanophyceae</taxon>
        <taxon>Coleofasciculales</taxon>
        <taxon>Coleofasciculaceae</taxon>
        <taxon>Symploca</taxon>
    </lineage>
</organism>
<name>A0A6B3NKP3_9CYAN</name>
<evidence type="ECO:0000313" key="2">
    <source>
        <dbReference type="EMBL" id="NER32413.1"/>
    </source>
</evidence>
<sequence>MIVGTAQAADLLGISTARVRLLLKQGRIQGAYKIGRFWVIPLFDGMPVISKGHRGPKARWQRKRHPLTFIHPNQHAIHQNRK</sequence>
<protein>
    <submittedName>
        <fullName evidence="2">Helix-turn-helix domain-containing protein</fullName>
    </submittedName>
</protein>
<evidence type="ECO:0000259" key="1">
    <source>
        <dbReference type="Pfam" id="PF12728"/>
    </source>
</evidence>
<reference evidence="2" key="1">
    <citation type="submission" date="2019-11" db="EMBL/GenBank/DDBJ databases">
        <title>Genomic insights into an expanded diversity of filamentous marine cyanobacteria reveals the extraordinary biosynthetic potential of Moorea and Okeania.</title>
        <authorList>
            <person name="Ferreira Leao T."/>
            <person name="Wang M."/>
            <person name="Moss N."/>
            <person name="Da Silva R."/>
            <person name="Sanders J."/>
            <person name="Nurk S."/>
            <person name="Gurevich A."/>
            <person name="Humphrey G."/>
            <person name="Reher R."/>
            <person name="Zhu Q."/>
            <person name="Belda-Ferre P."/>
            <person name="Glukhov E."/>
            <person name="Rex R."/>
            <person name="Dorrestein P.C."/>
            <person name="Knight R."/>
            <person name="Pevzner P."/>
            <person name="Gerwick W.H."/>
            <person name="Gerwick L."/>
        </authorList>
    </citation>
    <scope>NUCLEOTIDE SEQUENCE</scope>
    <source>
        <strain evidence="2">SIO1C4</strain>
    </source>
</reference>
<accession>A0A6B3NKP3</accession>
<dbReference type="InterPro" id="IPR041657">
    <property type="entry name" value="HTH_17"/>
</dbReference>
<proteinExistence type="predicted"/>
<gene>
    <name evidence="2" type="ORF">F6J89_33680</name>
</gene>
<dbReference type="AlphaFoldDB" id="A0A6B3NKP3"/>
<comment type="caution">
    <text evidence="2">The sequence shown here is derived from an EMBL/GenBank/DDBJ whole genome shotgun (WGS) entry which is preliminary data.</text>
</comment>
<dbReference type="Pfam" id="PF12728">
    <property type="entry name" value="HTH_17"/>
    <property type="match status" value="1"/>
</dbReference>